<accession>A0ACC1SMF5</accession>
<organism evidence="1 2">
    <name type="scientific">Fusarium decemcellulare</name>
    <dbReference type="NCBI Taxonomy" id="57161"/>
    <lineage>
        <taxon>Eukaryota</taxon>
        <taxon>Fungi</taxon>
        <taxon>Dikarya</taxon>
        <taxon>Ascomycota</taxon>
        <taxon>Pezizomycotina</taxon>
        <taxon>Sordariomycetes</taxon>
        <taxon>Hypocreomycetidae</taxon>
        <taxon>Hypocreales</taxon>
        <taxon>Nectriaceae</taxon>
        <taxon>Fusarium</taxon>
        <taxon>Fusarium decemcellulare species complex</taxon>
    </lineage>
</organism>
<gene>
    <name evidence="1" type="ORF">NM208_g3955</name>
</gene>
<sequence>MATTTTKLCRWCKQINFEAILTPRTWDEDAERMVAPLRPEYSGNGRSPSLEWTHFGKTNRTGPPEGYLPQIRTARYDELSDSDSGVDPEPPQNKPSEAGQGISDEGEQGYRLNDFDDVGSESESEGSDDESVSTWSNNSHYTENPTH</sequence>
<protein>
    <submittedName>
        <fullName evidence="1">Uncharacterized protein</fullName>
    </submittedName>
</protein>
<keyword evidence="2" id="KW-1185">Reference proteome</keyword>
<reference evidence="1" key="1">
    <citation type="submission" date="2022-08" db="EMBL/GenBank/DDBJ databases">
        <title>Genome Sequence of Fusarium decemcellulare.</title>
        <authorList>
            <person name="Buettner E."/>
        </authorList>
    </citation>
    <scope>NUCLEOTIDE SEQUENCE</scope>
    <source>
        <strain evidence="1">Babe19</strain>
    </source>
</reference>
<proteinExistence type="predicted"/>
<evidence type="ECO:0000313" key="2">
    <source>
        <dbReference type="Proteomes" id="UP001148629"/>
    </source>
</evidence>
<name>A0ACC1SMF5_9HYPO</name>
<dbReference type="Proteomes" id="UP001148629">
    <property type="component" value="Unassembled WGS sequence"/>
</dbReference>
<dbReference type="EMBL" id="JANRMS010000280">
    <property type="protein sequence ID" value="KAJ3542710.1"/>
    <property type="molecule type" value="Genomic_DNA"/>
</dbReference>
<evidence type="ECO:0000313" key="1">
    <source>
        <dbReference type="EMBL" id="KAJ3542710.1"/>
    </source>
</evidence>
<comment type="caution">
    <text evidence="1">The sequence shown here is derived from an EMBL/GenBank/DDBJ whole genome shotgun (WGS) entry which is preliminary data.</text>
</comment>